<name>A0A7K0EUD2_9BACT</name>
<feature type="transmembrane region" description="Helical" evidence="1">
    <location>
        <begin position="130"/>
        <end position="150"/>
    </location>
</feature>
<dbReference type="Proteomes" id="UP000441754">
    <property type="component" value="Unassembled WGS sequence"/>
</dbReference>
<keyword evidence="1" id="KW-1133">Transmembrane helix</keyword>
<gene>
    <name evidence="2" type="ORF">GJJ30_27365</name>
</gene>
<dbReference type="EMBL" id="WJXZ01000014">
    <property type="protein sequence ID" value="MRS65048.1"/>
    <property type="molecule type" value="Genomic_DNA"/>
</dbReference>
<keyword evidence="3" id="KW-1185">Reference proteome</keyword>
<dbReference type="RefSeq" id="WP_154178333.1">
    <property type="nucleotide sequence ID" value="NZ_WJXZ01000014.1"/>
</dbReference>
<evidence type="ECO:0000256" key="1">
    <source>
        <dbReference type="SAM" id="Phobius"/>
    </source>
</evidence>
<feature type="transmembrane region" description="Helical" evidence="1">
    <location>
        <begin position="162"/>
        <end position="180"/>
    </location>
</feature>
<keyword evidence="1" id="KW-0812">Transmembrane</keyword>
<dbReference type="AlphaFoldDB" id="A0A7K0EUD2"/>
<feature type="transmembrane region" description="Helical" evidence="1">
    <location>
        <begin position="48"/>
        <end position="66"/>
    </location>
</feature>
<sequence length="223" mass="26035">MELHELQTMWNEYDKKLDDSLKLNRQLFRELKLDKAKSKLRTLMNVKIAELIVQFIMGGFLIWYMVKSAGKLPFIATALVLLGFVLVGMVLSLKQVFIIKQIKRGYSGAIAPLQKKLEKLKILLVQYVKWSYLPIPLSPLFTVLGAEIWFKYDFFANKSGDFWWWCFGIGVLLFAFVAWLNHQLNQETIKPFWVRNFLNGSGWSQINAANAFLKEIENFEKED</sequence>
<accession>A0A7K0EUD2</accession>
<keyword evidence="1" id="KW-0472">Membrane</keyword>
<proteinExistence type="predicted"/>
<evidence type="ECO:0000313" key="2">
    <source>
        <dbReference type="EMBL" id="MRS65048.1"/>
    </source>
</evidence>
<reference evidence="2 3" key="1">
    <citation type="journal article" date="2018" name="Antonie Van Leeuwenhoek">
        <title>Larkinella terrae sp. nov., isolated from soil on Jeju Island, South Korea.</title>
        <authorList>
            <person name="Ten L.N."/>
            <person name="Jeon J."/>
            <person name="Park S.J."/>
            <person name="Park S."/>
            <person name="Lee S.Y."/>
            <person name="Kim M.K."/>
            <person name="Jung H.Y."/>
        </authorList>
    </citation>
    <scope>NUCLEOTIDE SEQUENCE [LARGE SCALE GENOMIC DNA]</scope>
    <source>
        <strain evidence="2 3">KCTC 52001</strain>
    </source>
</reference>
<comment type="caution">
    <text evidence="2">The sequence shown here is derived from an EMBL/GenBank/DDBJ whole genome shotgun (WGS) entry which is preliminary data.</text>
</comment>
<protein>
    <submittedName>
        <fullName evidence="2">Uncharacterized protein</fullName>
    </submittedName>
</protein>
<dbReference type="OrthoDB" id="5706484at2"/>
<organism evidence="2 3">
    <name type="scientific">Larkinella terrae</name>
    <dbReference type="NCBI Taxonomy" id="2025311"/>
    <lineage>
        <taxon>Bacteria</taxon>
        <taxon>Pseudomonadati</taxon>
        <taxon>Bacteroidota</taxon>
        <taxon>Cytophagia</taxon>
        <taxon>Cytophagales</taxon>
        <taxon>Spirosomataceae</taxon>
        <taxon>Larkinella</taxon>
    </lineage>
</organism>
<evidence type="ECO:0000313" key="3">
    <source>
        <dbReference type="Proteomes" id="UP000441754"/>
    </source>
</evidence>
<feature type="transmembrane region" description="Helical" evidence="1">
    <location>
        <begin position="72"/>
        <end position="93"/>
    </location>
</feature>